<dbReference type="PANTHER" id="PTHR37464:SF1">
    <property type="entry name" value="BLL2463 PROTEIN"/>
    <property type="match status" value="1"/>
</dbReference>
<evidence type="ECO:0000313" key="3">
    <source>
        <dbReference type="EMBL" id="NAS13503.1"/>
    </source>
</evidence>
<protein>
    <recommendedName>
        <fullName evidence="2">Aerotolerance regulator N-terminal domain-containing protein</fullName>
    </recommendedName>
</protein>
<accession>A0A6L9EFS0</accession>
<keyword evidence="1" id="KW-1133">Transmembrane helix</keyword>
<feature type="transmembrane region" description="Helical" evidence="1">
    <location>
        <begin position="56"/>
        <end position="78"/>
    </location>
</feature>
<gene>
    <name evidence="3" type="ORF">GTQ38_15930</name>
</gene>
<dbReference type="PANTHER" id="PTHR37464">
    <property type="entry name" value="BLL2463 PROTEIN"/>
    <property type="match status" value="1"/>
</dbReference>
<organism evidence="3 4">
    <name type="scientific">Poritiphilus flavus</name>
    <dbReference type="NCBI Taxonomy" id="2697053"/>
    <lineage>
        <taxon>Bacteria</taxon>
        <taxon>Pseudomonadati</taxon>
        <taxon>Bacteroidota</taxon>
        <taxon>Flavobacteriia</taxon>
        <taxon>Flavobacteriales</taxon>
        <taxon>Flavobacteriaceae</taxon>
        <taxon>Poritiphilus</taxon>
    </lineage>
</organism>
<feature type="transmembrane region" description="Helical" evidence="1">
    <location>
        <begin position="615"/>
        <end position="633"/>
    </location>
</feature>
<evidence type="ECO:0000256" key="1">
    <source>
        <dbReference type="SAM" id="Phobius"/>
    </source>
</evidence>
<dbReference type="InterPro" id="IPR029062">
    <property type="entry name" value="Class_I_gatase-like"/>
</dbReference>
<proteinExistence type="predicted"/>
<dbReference type="InterPro" id="IPR024163">
    <property type="entry name" value="Aerotolerance_reg_N"/>
</dbReference>
<sequence>MQFKHPELLWALLLLLIPIFVHLFQLRKFRKTPFTNVKLLQKVAAESRRSNRLKEWLLLISRLMLLTALVLAFAQPFIARETALKPREMVIYLDDSFSMQAKTEDGSLMEAAVQDLVKTLPQDGVFSLFTNEAEFQNVRISDIQNDLLTLKYSQKQLGLDQIDLKATALFNTTEESTKDLLIISDFQRRLGVADPIEGVQRHVVQLLPDSETNVSIDSAYVNDNSVNSLELTVELSSSDTMESIPVSLYNGDKLIAKTAAAFDQRRLAKVVFTLPSNEIIDGRIEISDTGLAYDNQLFFRIGGQDKIKVLVIGDTESDFLKRIYTPDEFEYEAFGLNELNYSLLPRQNLLVLNELESIPTALQNAVRSFVKDGGSLIIIPGLNSDVNNYNSVLQNFYSTTLIERSDTEQNLTSIAFAHPIYNNAFVKEVSNFQYPLVKSHYTVRSAAPTALRLQSGDAFLLGSDSVYLFTAALNGSNTNFKGSPLIVPTFYSIGISSLKLPQLYYSMDQVNQIDLPVTVGSDRILSVSRDNYEFIPRQQSFSNKTSMVFEEDPKEDGIYDIKEGSDIHSRISFNYSRNESDLAYMNTDSLEVGMRGNTVENLLRQIEKENEVSSLWKWFVILALIFILVEVLIQKFFK</sequence>
<dbReference type="EMBL" id="WXYO01000007">
    <property type="protein sequence ID" value="NAS13503.1"/>
    <property type="molecule type" value="Genomic_DNA"/>
</dbReference>
<dbReference type="Pfam" id="PF07584">
    <property type="entry name" value="BatA"/>
    <property type="match status" value="1"/>
</dbReference>
<keyword evidence="1" id="KW-0812">Transmembrane</keyword>
<evidence type="ECO:0000313" key="4">
    <source>
        <dbReference type="Proteomes" id="UP000475249"/>
    </source>
</evidence>
<feature type="domain" description="Aerotolerance regulator N-terminal" evidence="2">
    <location>
        <begin position="1"/>
        <end position="76"/>
    </location>
</feature>
<feature type="transmembrane region" description="Helical" evidence="1">
    <location>
        <begin position="6"/>
        <end position="24"/>
    </location>
</feature>
<reference evidence="3 4" key="1">
    <citation type="submission" date="2020-01" db="EMBL/GenBank/DDBJ databases">
        <title>Bacteria diversity of Porities sp.</title>
        <authorList>
            <person name="Wang G."/>
        </authorList>
    </citation>
    <scope>NUCLEOTIDE SEQUENCE [LARGE SCALE GENOMIC DNA]</scope>
    <source>
        <strain evidence="3 4">R33</strain>
    </source>
</reference>
<dbReference type="AlphaFoldDB" id="A0A6L9EFS0"/>
<dbReference type="SUPFAM" id="SSF52317">
    <property type="entry name" value="Class I glutamine amidotransferase-like"/>
    <property type="match status" value="1"/>
</dbReference>
<name>A0A6L9EFS0_9FLAO</name>
<keyword evidence="1" id="KW-0472">Membrane</keyword>
<comment type="caution">
    <text evidence="3">The sequence shown here is derived from an EMBL/GenBank/DDBJ whole genome shotgun (WGS) entry which is preliminary data.</text>
</comment>
<dbReference type="RefSeq" id="WP_161436545.1">
    <property type="nucleotide sequence ID" value="NZ_WXYO01000007.1"/>
</dbReference>
<dbReference type="NCBIfam" id="TIGR02226">
    <property type="entry name" value="two_anch"/>
    <property type="match status" value="1"/>
</dbReference>
<evidence type="ECO:0000259" key="2">
    <source>
        <dbReference type="Pfam" id="PF07584"/>
    </source>
</evidence>
<dbReference type="InterPro" id="IPR011933">
    <property type="entry name" value="Double_TM_dom"/>
</dbReference>
<keyword evidence="4" id="KW-1185">Reference proteome</keyword>
<dbReference type="Proteomes" id="UP000475249">
    <property type="component" value="Unassembled WGS sequence"/>
</dbReference>